<feature type="domain" description="Reverse transcriptase" evidence="2">
    <location>
        <begin position="16"/>
        <end position="211"/>
    </location>
</feature>
<keyword evidence="1" id="KW-0539">Nucleus</keyword>
<dbReference type="EMBL" id="VZRI01008729">
    <property type="protein sequence ID" value="NWU96743.1"/>
    <property type="molecule type" value="Genomic_DNA"/>
</dbReference>
<dbReference type="InterPro" id="IPR003545">
    <property type="entry name" value="Telomerase_RT"/>
</dbReference>
<name>A0A7K6B362_UPUEP</name>
<evidence type="ECO:0000256" key="1">
    <source>
        <dbReference type="RuleBase" id="RU365061"/>
    </source>
</evidence>
<dbReference type="PANTHER" id="PTHR12066">
    <property type="entry name" value="TELOMERASE REVERSE TRANSCRIPTASE"/>
    <property type="match status" value="1"/>
</dbReference>
<dbReference type="GO" id="GO:0000781">
    <property type="term" value="C:chromosome, telomeric region"/>
    <property type="evidence" value="ECO:0007669"/>
    <property type="project" value="UniProtKB-SubCell"/>
</dbReference>
<dbReference type="GO" id="GO:0070034">
    <property type="term" value="F:telomerase RNA binding"/>
    <property type="evidence" value="ECO:0007669"/>
    <property type="project" value="TreeGrafter"/>
</dbReference>
<feature type="non-terminal residue" evidence="3">
    <location>
        <position position="1"/>
    </location>
</feature>
<comment type="subcellular location">
    <subcellularLocation>
        <location evidence="1">Nucleus</location>
    </subcellularLocation>
    <subcellularLocation>
        <location evidence="1">Chromosome</location>
        <location evidence="1">Telomere</location>
    </subcellularLocation>
</comment>
<dbReference type="AlphaFoldDB" id="A0A7K6B362"/>
<comment type="catalytic activity">
    <reaction evidence="1">
        <text>DNA(n) + a 2'-deoxyribonucleoside 5'-triphosphate = DNA(n+1) + diphosphate</text>
        <dbReference type="Rhea" id="RHEA:22508"/>
        <dbReference type="Rhea" id="RHEA-COMP:17339"/>
        <dbReference type="Rhea" id="RHEA-COMP:17340"/>
        <dbReference type="ChEBI" id="CHEBI:33019"/>
        <dbReference type="ChEBI" id="CHEBI:61560"/>
        <dbReference type="ChEBI" id="CHEBI:173112"/>
        <dbReference type="EC" id="2.7.7.49"/>
    </reaction>
</comment>
<keyword evidence="1" id="KW-0479">Metal-binding</keyword>
<reference evidence="3 4" key="1">
    <citation type="submission" date="2019-09" db="EMBL/GenBank/DDBJ databases">
        <title>Bird 10,000 Genomes (B10K) Project - Family phase.</title>
        <authorList>
            <person name="Zhang G."/>
        </authorList>
    </citation>
    <scope>NUCLEOTIDE SEQUENCE [LARGE SCALE GENOMIC DNA]</scope>
    <source>
        <strain evidence="3">B10K-DU-012-37</strain>
    </source>
</reference>
<accession>A0A7K6B362</accession>
<dbReference type="GO" id="GO:0007004">
    <property type="term" value="P:telomere maintenance via telomerase"/>
    <property type="evidence" value="ECO:0007669"/>
    <property type="project" value="TreeGrafter"/>
</dbReference>
<keyword evidence="1" id="KW-0158">Chromosome</keyword>
<evidence type="ECO:0000259" key="2">
    <source>
        <dbReference type="PROSITE" id="PS50878"/>
    </source>
</evidence>
<dbReference type="OrthoDB" id="289721at2759"/>
<comment type="function">
    <text evidence="1">Telomerase is a ribonucleoprotein enzyme essential for the replication of chromosome termini in most eukaryotes. It elongates telomeres. It is a reverse transcriptase that adds simple sequence repeats to chromosome ends by copying a template sequence within the RNA component of the enzyme.</text>
</comment>
<evidence type="ECO:0000313" key="4">
    <source>
        <dbReference type="Proteomes" id="UP000544127"/>
    </source>
</evidence>
<keyword evidence="1" id="KW-0548">Nucleotidyltransferase</keyword>
<comment type="caution">
    <text evidence="3">The sequence shown here is derived from an EMBL/GenBank/DDBJ whole genome shotgun (WGS) entry which is preliminary data.</text>
</comment>
<sequence>RNHFAKVHLRALSSEEIEGVRLKKDVPMASKLRFIPKVNGLRPIVKVSSVVDAQTFSRESREKKVHHYNARLQNLFSVLNYERTENTNSIGSSVFGKDDIYKTWKKFVTKVLESDGEIPHFYYVKADVSRAYDTIPHSKLVEVISQILNPEKGTVYCIRRYAMVTITTSGKARRFYKRHVSTFKDFMPDMKQFVSQLQEKASLQNTIVVEQ</sequence>
<proteinExistence type="inferred from homology"/>
<protein>
    <recommendedName>
        <fullName evidence="1">Telomerase reverse transcriptase</fullName>
        <ecNumber evidence="1">2.7.7.49</ecNumber>
    </recommendedName>
    <alternativeName>
        <fullName evidence="1">Telomerase catalytic subunit</fullName>
    </alternativeName>
</protein>
<comment type="similarity">
    <text evidence="1">Belongs to the reverse transcriptase family. Telomerase subfamily.</text>
</comment>
<keyword evidence="1" id="KW-0695">RNA-directed DNA polymerase</keyword>
<dbReference type="Proteomes" id="UP000544127">
    <property type="component" value="Unassembled WGS sequence"/>
</dbReference>
<dbReference type="PANTHER" id="PTHR12066:SF0">
    <property type="entry name" value="TELOMERASE REVERSE TRANSCRIPTASE"/>
    <property type="match status" value="1"/>
</dbReference>
<keyword evidence="1" id="KW-0779">Telomere</keyword>
<feature type="non-terminal residue" evidence="3">
    <location>
        <position position="211"/>
    </location>
</feature>
<gene>
    <name evidence="3" type="primary">Tert</name>
    <name evidence="3" type="ORF">UPUEPO_R12585</name>
</gene>
<evidence type="ECO:0000313" key="3">
    <source>
        <dbReference type="EMBL" id="NWU96743.1"/>
    </source>
</evidence>
<keyword evidence="1" id="KW-0460">Magnesium</keyword>
<dbReference type="GO" id="GO:0042162">
    <property type="term" value="F:telomeric DNA binding"/>
    <property type="evidence" value="ECO:0007669"/>
    <property type="project" value="TreeGrafter"/>
</dbReference>
<dbReference type="PROSITE" id="PS50878">
    <property type="entry name" value="RT_POL"/>
    <property type="match status" value="1"/>
</dbReference>
<dbReference type="EC" id="2.7.7.49" evidence="1"/>
<keyword evidence="4" id="KW-1185">Reference proteome</keyword>
<dbReference type="GO" id="GO:0003720">
    <property type="term" value="F:telomerase activity"/>
    <property type="evidence" value="ECO:0007669"/>
    <property type="project" value="InterPro"/>
</dbReference>
<dbReference type="GO" id="GO:0000333">
    <property type="term" value="C:telomerase catalytic core complex"/>
    <property type="evidence" value="ECO:0007669"/>
    <property type="project" value="TreeGrafter"/>
</dbReference>
<dbReference type="InterPro" id="IPR000477">
    <property type="entry name" value="RT_dom"/>
</dbReference>
<keyword evidence="1" id="KW-0808">Transferase</keyword>
<dbReference type="GO" id="GO:0046872">
    <property type="term" value="F:metal ion binding"/>
    <property type="evidence" value="ECO:0007669"/>
    <property type="project" value="UniProtKB-KW"/>
</dbReference>
<organism evidence="3 4">
    <name type="scientific">Upupa epops</name>
    <name type="common">Eurasian hoopoe</name>
    <dbReference type="NCBI Taxonomy" id="57439"/>
    <lineage>
        <taxon>Eukaryota</taxon>
        <taxon>Metazoa</taxon>
        <taxon>Chordata</taxon>
        <taxon>Craniata</taxon>
        <taxon>Vertebrata</taxon>
        <taxon>Euteleostomi</taxon>
        <taxon>Archelosauria</taxon>
        <taxon>Archosauria</taxon>
        <taxon>Dinosauria</taxon>
        <taxon>Saurischia</taxon>
        <taxon>Theropoda</taxon>
        <taxon>Coelurosauria</taxon>
        <taxon>Aves</taxon>
        <taxon>Neognathae</taxon>
        <taxon>Neoaves</taxon>
        <taxon>Telluraves</taxon>
        <taxon>Coraciimorphae</taxon>
        <taxon>Bucerotiformes</taxon>
        <taxon>Upupidae</taxon>
        <taxon>Upupa</taxon>
    </lineage>
</organism>